<evidence type="ECO:0000256" key="2">
    <source>
        <dbReference type="ARBA" id="ARBA00010876"/>
    </source>
</evidence>
<dbReference type="eggNOG" id="KOG1919">
    <property type="taxonomic scope" value="Eukaryota"/>
</dbReference>
<dbReference type="SUPFAM" id="SSF55120">
    <property type="entry name" value="Pseudouridine synthase"/>
    <property type="match status" value="1"/>
</dbReference>
<feature type="region of interest" description="Disordered" evidence="5">
    <location>
        <begin position="205"/>
        <end position="242"/>
    </location>
</feature>
<dbReference type="SUPFAM" id="SSF55174">
    <property type="entry name" value="Alpha-L RNA-binding motif"/>
    <property type="match status" value="1"/>
</dbReference>
<organism evidence="7 8">
    <name type="scientific">Bathycoccus prasinos</name>
    <dbReference type="NCBI Taxonomy" id="41875"/>
    <lineage>
        <taxon>Eukaryota</taxon>
        <taxon>Viridiplantae</taxon>
        <taxon>Chlorophyta</taxon>
        <taxon>Mamiellophyceae</taxon>
        <taxon>Mamiellales</taxon>
        <taxon>Bathycoccaceae</taxon>
        <taxon>Bathycoccus</taxon>
    </lineage>
</organism>
<dbReference type="PANTHER" id="PTHR21600:SF87">
    <property type="entry name" value="RNA PSEUDOURIDYLATE SYNTHASE DOMAIN-CONTAINING PROTEIN 1"/>
    <property type="match status" value="1"/>
</dbReference>
<dbReference type="PROSITE" id="PS01129">
    <property type="entry name" value="PSI_RLU"/>
    <property type="match status" value="1"/>
</dbReference>
<accession>K8EBP9</accession>
<dbReference type="RefSeq" id="XP_007515066.1">
    <property type="nucleotide sequence ID" value="XM_007515004.1"/>
</dbReference>
<dbReference type="Gene3D" id="3.10.290.10">
    <property type="entry name" value="RNA-binding S4 domain"/>
    <property type="match status" value="1"/>
</dbReference>
<dbReference type="InterPro" id="IPR050188">
    <property type="entry name" value="RluA_PseudoU_synthase"/>
</dbReference>
<evidence type="ECO:0000313" key="8">
    <source>
        <dbReference type="Proteomes" id="UP000198341"/>
    </source>
</evidence>
<dbReference type="STRING" id="41875.K8EBP9"/>
<dbReference type="EMBL" id="FO082277">
    <property type="protein sequence ID" value="CCO15306.1"/>
    <property type="molecule type" value="Genomic_DNA"/>
</dbReference>
<evidence type="ECO:0000256" key="5">
    <source>
        <dbReference type="SAM" id="MobiDB-lite"/>
    </source>
</evidence>
<protein>
    <submittedName>
        <fullName evidence="7">Pseudouridine synthase, RluA family</fullName>
    </submittedName>
</protein>
<dbReference type="GO" id="GO:0003723">
    <property type="term" value="F:RNA binding"/>
    <property type="evidence" value="ECO:0007669"/>
    <property type="project" value="UniProtKB-KW"/>
</dbReference>
<dbReference type="GeneID" id="19017206"/>
<dbReference type="Gene3D" id="3.30.2350.10">
    <property type="entry name" value="Pseudouridine synthase"/>
    <property type="match status" value="1"/>
</dbReference>
<dbReference type="InterPro" id="IPR036986">
    <property type="entry name" value="S4_RNA-bd_sf"/>
</dbReference>
<keyword evidence="3" id="KW-0413">Isomerase</keyword>
<feature type="domain" description="RNA-binding S4" evidence="6">
    <location>
        <begin position="81"/>
        <end position="148"/>
    </location>
</feature>
<keyword evidence="8" id="KW-1185">Reference proteome</keyword>
<reference evidence="7 8" key="1">
    <citation type="submission" date="2011-10" db="EMBL/GenBank/DDBJ databases">
        <authorList>
            <person name="Genoscope - CEA"/>
        </authorList>
    </citation>
    <scope>NUCLEOTIDE SEQUENCE [LARGE SCALE GENOMIC DNA]</scope>
    <source>
        <strain evidence="7 8">RCC 1105</strain>
    </source>
</reference>
<comment type="catalytic activity">
    <reaction evidence="1">
        <text>a uridine in RNA = a pseudouridine in RNA</text>
        <dbReference type="Rhea" id="RHEA:48348"/>
        <dbReference type="Rhea" id="RHEA-COMP:12068"/>
        <dbReference type="Rhea" id="RHEA-COMP:12069"/>
        <dbReference type="ChEBI" id="CHEBI:65314"/>
        <dbReference type="ChEBI" id="CHEBI:65315"/>
    </reaction>
</comment>
<dbReference type="InterPro" id="IPR006224">
    <property type="entry name" value="PsdUridine_synth_RluA-like_CS"/>
</dbReference>
<dbReference type="CDD" id="cd02869">
    <property type="entry name" value="PseudoU_synth_RluA_like"/>
    <property type="match status" value="1"/>
</dbReference>
<evidence type="ECO:0000256" key="1">
    <source>
        <dbReference type="ARBA" id="ARBA00000073"/>
    </source>
</evidence>
<dbReference type="PROSITE" id="PS51257">
    <property type="entry name" value="PROKAR_LIPOPROTEIN"/>
    <property type="match status" value="1"/>
</dbReference>
<keyword evidence="4" id="KW-0694">RNA-binding</keyword>
<evidence type="ECO:0000256" key="4">
    <source>
        <dbReference type="PROSITE-ProRule" id="PRU00182"/>
    </source>
</evidence>
<gene>
    <name evidence="7" type="ORF">Bathy02g00920</name>
</gene>
<proteinExistence type="inferred from homology"/>
<dbReference type="InterPro" id="IPR020103">
    <property type="entry name" value="PsdUridine_synth_cat_dom_sf"/>
</dbReference>
<feature type="compositionally biased region" description="Acidic residues" evidence="5">
    <location>
        <begin position="211"/>
        <end position="238"/>
    </location>
</feature>
<dbReference type="CDD" id="cd00165">
    <property type="entry name" value="S4"/>
    <property type="match status" value="1"/>
</dbReference>
<sequence length="445" mass="49141">MQQRSVFSSWWTRTLSPSPLSSSSCDQKSRRRESLFFTSSSSSNELVVSEEEDNNTNVREIIAASASAFGANDGVVVIKPSRLDAFIAENLREEKITRGAVARSIANGNVFVNGTKTMKKTYKVQRGDVIRLTIERAKSLTAEPEDIKLDVIYEDEDVIVINKPAGMVVHPAPGHSSGTLVNALLYHCGCPALVVQEGRKIPKSLDFAEVQNEEEEDDDDDDDDDDEIMPYLGPEEEDTTVRPGIVHRLDKGTSGLLVCAKNGAAHQHLCDQFAARSVRRLYVALVLGHPNPSAGVVEEPIGRDPKNRLRMSIASSLRTGRFARSNYRTLETFPTSADTATSASLVEWKLDTGRTHQIRVHSKFLGCGILGDETYDGNKERVKKQLLNNPGIKKVNAEAVGKRSVRPMLHARTIGFTHPRTGESLDFSREPPQDFLEVLDALKKC</sequence>
<name>K8EBP9_9CHLO</name>
<dbReference type="SMART" id="SM00363">
    <property type="entry name" value="S4"/>
    <property type="match status" value="1"/>
</dbReference>
<dbReference type="OrthoDB" id="418349at2759"/>
<comment type="similarity">
    <text evidence="2">Belongs to the pseudouridine synthase RluA family.</text>
</comment>
<dbReference type="Pfam" id="PF00849">
    <property type="entry name" value="PseudoU_synth_2"/>
    <property type="match status" value="1"/>
</dbReference>
<dbReference type="KEGG" id="bpg:Bathy02g00920"/>
<dbReference type="InterPro" id="IPR006145">
    <property type="entry name" value="PsdUridine_synth_RsuA/RluA"/>
</dbReference>
<dbReference type="PROSITE" id="PS50889">
    <property type="entry name" value="S4"/>
    <property type="match status" value="1"/>
</dbReference>
<evidence type="ECO:0000313" key="7">
    <source>
        <dbReference type="EMBL" id="CCO15306.1"/>
    </source>
</evidence>
<dbReference type="AlphaFoldDB" id="K8EBP9"/>
<dbReference type="Proteomes" id="UP000198341">
    <property type="component" value="Chromosome 2"/>
</dbReference>
<evidence type="ECO:0000259" key="6">
    <source>
        <dbReference type="SMART" id="SM00363"/>
    </source>
</evidence>
<dbReference type="GO" id="GO:0000455">
    <property type="term" value="P:enzyme-directed rRNA pseudouridine synthesis"/>
    <property type="evidence" value="ECO:0007669"/>
    <property type="project" value="TreeGrafter"/>
</dbReference>
<dbReference type="InterPro" id="IPR002942">
    <property type="entry name" value="S4_RNA-bd"/>
</dbReference>
<dbReference type="PANTHER" id="PTHR21600">
    <property type="entry name" value="MITOCHONDRIAL RNA PSEUDOURIDINE SYNTHASE"/>
    <property type="match status" value="1"/>
</dbReference>
<evidence type="ECO:0000256" key="3">
    <source>
        <dbReference type="ARBA" id="ARBA00023235"/>
    </source>
</evidence>
<dbReference type="GO" id="GO:0009982">
    <property type="term" value="F:pseudouridine synthase activity"/>
    <property type="evidence" value="ECO:0007669"/>
    <property type="project" value="InterPro"/>
</dbReference>